<dbReference type="RefSeq" id="WP_016140655.1">
    <property type="nucleotide sequence ID" value="NZ_KB976987.1"/>
</dbReference>
<reference evidence="1 2" key="1">
    <citation type="submission" date="2013-02" db="EMBL/GenBank/DDBJ databases">
        <title>The Genome Sequence of Acinetobacter sp. ANC 4050.</title>
        <authorList>
            <consortium name="The Broad Institute Genome Sequencing Platform"/>
            <consortium name="The Broad Institute Genome Sequencing Center for Infectious Disease"/>
            <person name="Cerqueira G."/>
            <person name="Feldgarden M."/>
            <person name="Courvalin P."/>
            <person name="Perichon B."/>
            <person name="Grillot-Courvalin C."/>
            <person name="Clermont D."/>
            <person name="Rocha E."/>
            <person name="Yoon E.-J."/>
            <person name="Nemec A."/>
            <person name="Walker B."/>
            <person name="Young S.K."/>
            <person name="Zeng Q."/>
            <person name="Gargeya S."/>
            <person name="Fitzgerald M."/>
            <person name="Haas B."/>
            <person name="Abouelleil A."/>
            <person name="Alvarado L."/>
            <person name="Arachchi H.M."/>
            <person name="Berlin A.M."/>
            <person name="Chapman S.B."/>
            <person name="Dewar J."/>
            <person name="Goldberg J."/>
            <person name="Griggs A."/>
            <person name="Gujja S."/>
            <person name="Hansen M."/>
            <person name="Howarth C."/>
            <person name="Imamovic A."/>
            <person name="Larimer J."/>
            <person name="McCowan C."/>
            <person name="Murphy C."/>
            <person name="Neiman D."/>
            <person name="Pearson M."/>
            <person name="Priest M."/>
            <person name="Roberts A."/>
            <person name="Saif S."/>
            <person name="Shea T."/>
            <person name="Sisk P."/>
            <person name="Sykes S."/>
            <person name="Wortman J."/>
            <person name="Nusbaum C."/>
            <person name="Birren B."/>
        </authorList>
    </citation>
    <scope>NUCLEOTIDE SEQUENCE [LARGE SCALE GENOMIC DNA]</scope>
    <source>
        <strain evidence="1 2">ANC 4050</strain>
    </source>
</reference>
<comment type="caution">
    <text evidence="1">The sequence shown here is derived from an EMBL/GenBank/DDBJ whole genome shotgun (WGS) entry which is preliminary data.</text>
</comment>
<name>R8YVG5_ACIPI</name>
<organism evidence="1 2">
    <name type="scientific">Acinetobacter pittii ANC 4050</name>
    <dbReference type="NCBI Taxonomy" id="1217691"/>
    <lineage>
        <taxon>Bacteria</taxon>
        <taxon>Pseudomonadati</taxon>
        <taxon>Pseudomonadota</taxon>
        <taxon>Gammaproteobacteria</taxon>
        <taxon>Moraxellales</taxon>
        <taxon>Moraxellaceae</taxon>
        <taxon>Acinetobacter</taxon>
        <taxon>Acinetobacter calcoaceticus/baumannii complex</taxon>
    </lineage>
</organism>
<proteinExistence type="predicted"/>
<accession>R8YVG5</accession>
<evidence type="ECO:0000313" key="1">
    <source>
        <dbReference type="EMBL" id="EOQ71492.1"/>
    </source>
</evidence>
<dbReference type="HOGENOM" id="CLU_1850781_0_0_6"/>
<dbReference type="EMBL" id="APQM01000001">
    <property type="protein sequence ID" value="EOQ71492.1"/>
    <property type="molecule type" value="Genomic_DNA"/>
</dbReference>
<evidence type="ECO:0000313" key="2">
    <source>
        <dbReference type="Proteomes" id="UP000014024"/>
    </source>
</evidence>
<sequence length="150" mass="17761">MAETSMIRWNLKMFFDYEGQQIRLDRDKIFSHPNGHIYQDVLLSNTDKTLFIELEGKEIIVNTKKFSPFLNANFPQMNVQIQWLDVQRTDELNILIDIDNSLVSNKNEKIPLTLAQQKVLNVQNPKTFDFRYERDVIIKNLSKVARNFVR</sequence>
<protein>
    <submittedName>
        <fullName evidence="1">Uncharacterized protein</fullName>
    </submittedName>
</protein>
<dbReference type="Proteomes" id="UP000014024">
    <property type="component" value="Unassembled WGS sequence"/>
</dbReference>
<dbReference type="PATRIC" id="fig|1217691.3.peg.556"/>
<dbReference type="AlphaFoldDB" id="R8YVG5"/>
<gene>
    <name evidence="1" type="ORF">F931_00558</name>
</gene>